<dbReference type="EMBL" id="GL883099">
    <property type="protein sequence ID" value="EGG08926.1"/>
    <property type="molecule type" value="Genomic_DNA"/>
</dbReference>
<feature type="region of interest" description="Disordered" evidence="1">
    <location>
        <begin position="138"/>
        <end position="176"/>
    </location>
</feature>
<dbReference type="InParanoid" id="F4RFI2"/>
<reference evidence="4" key="1">
    <citation type="journal article" date="2011" name="Proc. Natl. Acad. Sci. U.S.A.">
        <title>Obligate biotrophy features unraveled by the genomic analysis of rust fungi.</title>
        <authorList>
            <person name="Duplessis S."/>
            <person name="Cuomo C.A."/>
            <person name="Lin Y.-C."/>
            <person name="Aerts A."/>
            <person name="Tisserant E."/>
            <person name="Veneault-Fourrey C."/>
            <person name="Joly D.L."/>
            <person name="Hacquard S."/>
            <person name="Amselem J."/>
            <person name="Cantarel B.L."/>
            <person name="Chiu R."/>
            <person name="Coutinho P.M."/>
            <person name="Feau N."/>
            <person name="Field M."/>
            <person name="Frey P."/>
            <person name="Gelhaye E."/>
            <person name="Goldberg J."/>
            <person name="Grabherr M.G."/>
            <person name="Kodira C.D."/>
            <person name="Kohler A."/>
            <person name="Kuees U."/>
            <person name="Lindquist E.A."/>
            <person name="Lucas S.M."/>
            <person name="Mago R."/>
            <person name="Mauceli E."/>
            <person name="Morin E."/>
            <person name="Murat C."/>
            <person name="Pangilinan J.L."/>
            <person name="Park R."/>
            <person name="Pearson M."/>
            <person name="Quesneville H."/>
            <person name="Rouhier N."/>
            <person name="Sakthikumar S."/>
            <person name="Salamov A.A."/>
            <person name="Schmutz J."/>
            <person name="Selles B."/>
            <person name="Shapiro H."/>
            <person name="Tanguay P."/>
            <person name="Tuskan G.A."/>
            <person name="Henrissat B."/>
            <person name="Van de Peer Y."/>
            <person name="Rouze P."/>
            <person name="Ellis J.G."/>
            <person name="Dodds P.N."/>
            <person name="Schein J.E."/>
            <person name="Zhong S."/>
            <person name="Hamelin R.C."/>
            <person name="Grigoriev I.V."/>
            <person name="Szabo L.J."/>
            <person name="Martin F."/>
        </authorList>
    </citation>
    <scope>NUCLEOTIDE SEQUENCE [LARGE SCALE GENOMIC DNA]</scope>
    <source>
        <strain evidence="4">98AG31 / pathotype 3-4-7</strain>
    </source>
</reference>
<evidence type="ECO:0000256" key="2">
    <source>
        <dbReference type="SAM" id="SignalP"/>
    </source>
</evidence>
<dbReference type="OrthoDB" id="2505076at2759"/>
<dbReference type="InterPro" id="IPR038955">
    <property type="entry name" value="PriA/CPL1_fungi"/>
</dbReference>
<dbReference type="RefSeq" id="XP_007407900.1">
    <property type="nucleotide sequence ID" value="XM_007407838.1"/>
</dbReference>
<protein>
    <submittedName>
        <fullName evidence="3">Secreted protein</fullName>
    </submittedName>
</protein>
<dbReference type="HOGENOM" id="CLU_1023363_0_0_1"/>
<gene>
    <name evidence="3" type="ORF">MELLADRAFT_84367</name>
</gene>
<evidence type="ECO:0000313" key="4">
    <source>
        <dbReference type="Proteomes" id="UP000001072"/>
    </source>
</evidence>
<dbReference type="PANTHER" id="PTHR35192">
    <property type="entry name" value="PROTEIN, PUTATIVE-RELATED"/>
    <property type="match status" value="1"/>
</dbReference>
<dbReference type="KEGG" id="mlr:MELLADRAFT_84367"/>
<name>F4RFI2_MELLP</name>
<evidence type="ECO:0000256" key="1">
    <source>
        <dbReference type="SAM" id="MobiDB-lite"/>
    </source>
</evidence>
<proteinExistence type="predicted"/>
<keyword evidence="4" id="KW-1185">Reference proteome</keyword>
<keyword evidence="2" id="KW-0732">Signal</keyword>
<dbReference type="PANTHER" id="PTHR35192:SF2">
    <property type="entry name" value="APPLE DOMAIN-CONTAINING PROTEIN"/>
    <property type="match status" value="1"/>
</dbReference>
<accession>F4RFI2</accession>
<feature type="signal peptide" evidence="2">
    <location>
        <begin position="1"/>
        <end position="22"/>
    </location>
</feature>
<evidence type="ECO:0000313" key="3">
    <source>
        <dbReference type="EMBL" id="EGG08926.1"/>
    </source>
</evidence>
<dbReference type="AlphaFoldDB" id="F4RFI2"/>
<feature type="chain" id="PRO_5003315061" evidence="2">
    <location>
        <begin position="23"/>
        <end position="272"/>
    </location>
</feature>
<dbReference type="GeneID" id="18933458"/>
<sequence length="272" mass="30173">MSLKIWIPVLTLLLSEVNVANCEKRILSPRTSNLTLSATRTSMISDVEEGLPMRISSLDCTPELNANGFKAYHNPEGIDTCVCPPGKGWARIKAMAHCLACQDDDQRVVNGECQCPNARGSFINTNLTPEGHCITPSVQPSALARPDSRVHDRRHNRKTYAPTSSYGLTPRKPAPKHLQSCWKKENDHLCLVGKEYECTNHQESISHCGRCNNDCRKLPNVEEVSCAKEKCRIDTNVVNSSSLSLVSCKAGYTLQKTKAIGHEDHKFECLLN</sequence>
<dbReference type="Proteomes" id="UP000001072">
    <property type="component" value="Unassembled WGS sequence"/>
</dbReference>
<dbReference type="VEuPathDB" id="FungiDB:MELLADRAFT_84367"/>
<organism evidence="4">
    <name type="scientific">Melampsora larici-populina (strain 98AG31 / pathotype 3-4-7)</name>
    <name type="common">Poplar leaf rust fungus</name>
    <dbReference type="NCBI Taxonomy" id="747676"/>
    <lineage>
        <taxon>Eukaryota</taxon>
        <taxon>Fungi</taxon>
        <taxon>Dikarya</taxon>
        <taxon>Basidiomycota</taxon>
        <taxon>Pucciniomycotina</taxon>
        <taxon>Pucciniomycetes</taxon>
        <taxon>Pucciniales</taxon>
        <taxon>Melampsoraceae</taxon>
        <taxon>Melampsora</taxon>
    </lineage>
</organism>